<dbReference type="InterPro" id="IPR011990">
    <property type="entry name" value="TPR-like_helical_dom_sf"/>
</dbReference>
<evidence type="ECO:0000313" key="3">
    <source>
        <dbReference type="Proteomes" id="UP000177596"/>
    </source>
</evidence>
<feature type="repeat" description="TPR" evidence="1">
    <location>
        <begin position="36"/>
        <end position="69"/>
    </location>
</feature>
<proteinExistence type="predicted"/>
<keyword evidence="1" id="KW-0802">TPR repeat</keyword>
<protein>
    <submittedName>
        <fullName evidence="2">Uncharacterized protein</fullName>
    </submittedName>
</protein>
<dbReference type="EMBL" id="MGIL01000015">
    <property type="protein sequence ID" value="OGM88158.1"/>
    <property type="molecule type" value="Genomic_DNA"/>
</dbReference>
<dbReference type="AlphaFoldDB" id="A0A1F8DJW2"/>
<reference evidence="2 3" key="1">
    <citation type="journal article" date="2016" name="Nat. Commun.">
        <title>Thousands of microbial genomes shed light on interconnected biogeochemical processes in an aquifer system.</title>
        <authorList>
            <person name="Anantharaman K."/>
            <person name="Brown C.T."/>
            <person name="Hug L.A."/>
            <person name="Sharon I."/>
            <person name="Castelle C.J."/>
            <person name="Probst A.J."/>
            <person name="Thomas B.C."/>
            <person name="Singh A."/>
            <person name="Wilkins M.J."/>
            <person name="Karaoz U."/>
            <person name="Brodie E.L."/>
            <person name="Williams K.H."/>
            <person name="Hubbard S.S."/>
            <person name="Banfield J.F."/>
        </authorList>
    </citation>
    <scope>NUCLEOTIDE SEQUENCE [LARGE SCALE GENOMIC DNA]</scope>
</reference>
<gene>
    <name evidence="2" type="ORF">A2573_01980</name>
</gene>
<comment type="caution">
    <text evidence="2">The sequence shown here is derived from an EMBL/GenBank/DDBJ whole genome shotgun (WGS) entry which is preliminary data.</text>
</comment>
<evidence type="ECO:0000256" key="1">
    <source>
        <dbReference type="PROSITE-ProRule" id="PRU00339"/>
    </source>
</evidence>
<dbReference type="Gene3D" id="1.25.40.10">
    <property type="entry name" value="Tetratricopeptide repeat domain"/>
    <property type="match status" value="1"/>
</dbReference>
<accession>A0A1F8DJW2</accession>
<dbReference type="PROSITE" id="PS50005">
    <property type="entry name" value="TPR"/>
    <property type="match status" value="1"/>
</dbReference>
<dbReference type="SUPFAM" id="SSF48452">
    <property type="entry name" value="TPR-like"/>
    <property type="match status" value="1"/>
</dbReference>
<name>A0A1F8DJW2_9BACT</name>
<organism evidence="2 3">
    <name type="scientific">Candidatus Woesebacteria bacterium RIFOXYD1_FULL_43_18</name>
    <dbReference type="NCBI Taxonomy" id="1802551"/>
    <lineage>
        <taxon>Bacteria</taxon>
        <taxon>Candidatus Woeseibacteriota</taxon>
    </lineage>
</organism>
<evidence type="ECO:0000313" key="2">
    <source>
        <dbReference type="EMBL" id="OGM88158.1"/>
    </source>
</evidence>
<dbReference type="Proteomes" id="UP000177596">
    <property type="component" value="Unassembled WGS sequence"/>
</dbReference>
<sequence length="230" mass="25476">MDTPASQTAISMALSGDWSGAVKVNLEIISGSPEDVDAINRLARAYWELGKVTEAREATKRVLKMDPCNPIALKCFEKWKSVNSPCVRFASPTSNESFLEEPGKTRLVTLLNLGDAKIFANLDPGEEVKLFSHSHRVSINTLDGKYIGRLPDDLAARLRSLIKGGNKYQVLMKSVDPKEITVFIRELEKGPNAPDIPSFPTEKIDYVSFTPPELIHKDPPETPNLEETPD</sequence>
<dbReference type="InterPro" id="IPR019734">
    <property type="entry name" value="TPR_rpt"/>
</dbReference>